<dbReference type="GO" id="GO:0051726">
    <property type="term" value="P:regulation of cell cycle"/>
    <property type="evidence" value="ECO:0007669"/>
    <property type="project" value="TreeGrafter"/>
</dbReference>
<dbReference type="InterPro" id="IPR003888">
    <property type="entry name" value="FYrich_N"/>
</dbReference>
<proteinExistence type="predicted"/>
<organism evidence="3 4">
    <name type="scientific">Dendrobium catenatum</name>
    <dbReference type="NCBI Taxonomy" id="906689"/>
    <lineage>
        <taxon>Eukaryota</taxon>
        <taxon>Viridiplantae</taxon>
        <taxon>Streptophyta</taxon>
        <taxon>Embryophyta</taxon>
        <taxon>Tracheophyta</taxon>
        <taxon>Spermatophyta</taxon>
        <taxon>Magnoliopsida</taxon>
        <taxon>Liliopsida</taxon>
        <taxon>Asparagales</taxon>
        <taxon>Orchidaceae</taxon>
        <taxon>Epidendroideae</taxon>
        <taxon>Malaxideae</taxon>
        <taxon>Dendrobiinae</taxon>
        <taxon>Dendrobium</taxon>
    </lineage>
</organism>
<evidence type="ECO:0000256" key="1">
    <source>
        <dbReference type="ARBA" id="ARBA00004123"/>
    </source>
</evidence>
<dbReference type="PANTHER" id="PTHR22715">
    <property type="entry name" value="TRANSFORMING GROWTH FACTOR BETA REGULATED GENE 1"/>
    <property type="match status" value="1"/>
</dbReference>
<dbReference type="PROSITE" id="PS51543">
    <property type="entry name" value="FYRC"/>
    <property type="match status" value="1"/>
</dbReference>
<dbReference type="GO" id="GO:0032259">
    <property type="term" value="P:methylation"/>
    <property type="evidence" value="ECO:0007669"/>
    <property type="project" value="UniProtKB-KW"/>
</dbReference>
<dbReference type="PROSITE" id="PS51542">
    <property type="entry name" value="FYRN"/>
    <property type="match status" value="1"/>
</dbReference>
<dbReference type="InterPro" id="IPR036322">
    <property type="entry name" value="WD40_repeat_dom_sf"/>
</dbReference>
<name>A0A2I0X9A5_9ASPA</name>
<accession>A0A2I0X9A5</accession>
<reference evidence="3 4" key="2">
    <citation type="journal article" date="2017" name="Nature">
        <title>The Apostasia genome and the evolution of orchids.</title>
        <authorList>
            <person name="Zhang G.Q."/>
            <person name="Liu K.W."/>
            <person name="Li Z."/>
            <person name="Lohaus R."/>
            <person name="Hsiao Y.Y."/>
            <person name="Niu S.C."/>
            <person name="Wang J.Y."/>
            <person name="Lin Y.C."/>
            <person name="Xu Q."/>
            <person name="Chen L.J."/>
            <person name="Yoshida K."/>
            <person name="Fujiwara S."/>
            <person name="Wang Z.W."/>
            <person name="Zhang Y.Q."/>
            <person name="Mitsuda N."/>
            <person name="Wang M."/>
            <person name="Liu G.H."/>
            <person name="Pecoraro L."/>
            <person name="Huang H.X."/>
            <person name="Xiao X.J."/>
            <person name="Lin M."/>
            <person name="Wu X.Y."/>
            <person name="Wu W.L."/>
            <person name="Chen Y.Y."/>
            <person name="Chang S.B."/>
            <person name="Sakamoto S."/>
            <person name="Ohme-Takagi M."/>
            <person name="Yagi M."/>
            <person name="Zeng S.J."/>
            <person name="Shen C.Y."/>
            <person name="Yeh C.M."/>
            <person name="Luo Y.B."/>
            <person name="Tsai W.C."/>
            <person name="Van de Peer Y."/>
            <person name="Liu Z.J."/>
        </authorList>
    </citation>
    <scope>NUCLEOTIDE SEQUENCE [LARGE SCALE GENOMIC DNA]</scope>
    <source>
        <tissue evidence="3">The whole plant</tissue>
    </source>
</reference>
<dbReference type="EMBL" id="KZ502052">
    <property type="protein sequence ID" value="PKU84499.1"/>
    <property type="molecule type" value="Genomic_DNA"/>
</dbReference>
<sequence>MENRGAERADDLEIASIGSLYVGPWDKKYWSCTRGKDRYPYPVGYHAIRTHAGNVFQMEVCEGLKGPLFVITAVDGSSFNGQTPDIAWENYQKNCPKLKNWNVKRLSNKIDGSELFGFKNPSIQRLLRELVNTAEGRSLFSPFFCNGSKNKDQICPQVSDQYSSLVSAFEEKRCSRKRIRKKRNARNDIMREARSKKICPQGLQSNSKTCILQQMDDLCYLSPDSNAMQLKGEQSVSHNEDSANDGIARHHRTSPNGMFSPLMHLKSSNIQCQKETEIISFANGNGHEETNLMMQGEPELNCHSVLASKEISIDLDCSESVVDKHIVSHQNNCVDTETSSFTIGLDKISNAVKIMLHRCPDGVNERSNPVSSVPKGDCEELMALASLSDVYISDTCDTVIDNVAMSALDRLNEIPSCMKNELVALEPLSRTSKSHSLEIVSKSELKNLTSRSIPCGSEPRCLMPQDVFYTGCILEDGIHNGVAKDSLPEVGSSGSTGQSFEDVDLDLAGQELAKSMMTFLLPRAVPLLKKTYVRRRSRARLLEANDPCCILIDRNSADPKTVNDHLNNILHQGKLVAGTLAQLPEKTIDEVIDASKTLSRVCSSCDFISSNLHLVNDTFSGNRCSKDLKSVIPDSFENDVNSYSASMKEQPCVGFHESDISPQNDVKRNSYTSNLLITDADEVNELVKCFSQNDAYNLEVLSPGRRDDLADLMITVVEPAKHIPPAEETNAELIKKVAKNANHLTENLNSLDAACVMQSSSLHFNHESKHSAEEENFQVALGKNPIIAENFEQNTLLCHILDNLIDNEVSEEVIESHNSFGSVKEKHGSYSPIEVVNFGMHGINNGEPMSEKDSHSSLCMPKGVLVTGGIPVDTIEAENFNSFCNAPLSETIVCQDLNKSDIPEMNSSRKSLFAAKNYQSSHMNYNADSRILSVCEVKTAEPKIDLRNIPNASELEANWLITAAEAFQSQELDTNVTGIIEVPQANRSPFWFSEDPMDDVSQFSKPGSCSSLPVKEGIKEIPERSKTFTLSQLQPSYKNPLVKTSFYSEKNSILQPTTTNGHKNPSHDTLYRRSLLDGSLAKSLNWNEGDRHMELVGCYLHPEPVLSILLIANRNQLQLSILCGFPDRSNRYIFMYALSVEKQRRGCPSFLGYTPLLLPFARNRWNRNISFERSALQLTPDGQSLIFVNSIKVPRCREQKISCLCSECKSESSKETSLDIVHVKFGYVSSIKKLITGEGICCISVCEPNYLVAVEEKGGLHVWVMNLTWSENLEEFMLPTFDHISPTILELKRVPNYDSLIIGHNGLGDFGIWEISKRVFLAKFSSPGSTAFQIIPISVFHCQVNATFPTTQSAEHIMESMQKTNCEIFLGSSFEDMAIWILISTAPDLETQLEAKGLGTSPAGLWRLALMTKNMIIMGNILDPRATAVDASGDNVVIGTSDGLLYKWELTSGRKLGNLSSIQCGVSCVALDGKSGALAVADKDGKLQVFIEP</sequence>
<evidence type="ECO:0000313" key="4">
    <source>
        <dbReference type="Proteomes" id="UP000233837"/>
    </source>
</evidence>
<evidence type="ECO:0000313" key="3">
    <source>
        <dbReference type="EMBL" id="PKU84499.1"/>
    </source>
</evidence>
<dbReference type="Gene3D" id="2.130.10.10">
    <property type="entry name" value="YVTN repeat-like/Quinoprotein amine dehydrogenase"/>
    <property type="match status" value="1"/>
</dbReference>
<reference evidence="3 4" key="1">
    <citation type="journal article" date="2016" name="Sci. Rep.">
        <title>The Dendrobium catenatum Lindl. genome sequence provides insights into polysaccharide synthase, floral development and adaptive evolution.</title>
        <authorList>
            <person name="Zhang G.Q."/>
            <person name="Xu Q."/>
            <person name="Bian C."/>
            <person name="Tsai W.C."/>
            <person name="Yeh C.M."/>
            <person name="Liu K.W."/>
            <person name="Yoshida K."/>
            <person name="Zhang L.S."/>
            <person name="Chang S.B."/>
            <person name="Chen F."/>
            <person name="Shi Y."/>
            <person name="Su Y.Y."/>
            <person name="Zhang Y.Q."/>
            <person name="Chen L.J."/>
            <person name="Yin Y."/>
            <person name="Lin M."/>
            <person name="Huang H."/>
            <person name="Deng H."/>
            <person name="Wang Z.W."/>
            <person name="Zhu S.L."/>
            <person name="Zhao X."/>
            <person name="Deng C."/>
            <person name="Niu S.C."/>
            <person name="Huang J."/>
            <person name="Wang M."/>
            <person name="Liu G.H."/>
            <person name="Yang H.J."/>
            <person name="Xiao X.J."/>
            <person name="Hsiao Y.Y."/>
            <person name="Wu W.L."/>
            <person name="Chen Y.Y."/>
            <person name="Mitsuda N."/>
            <person name="Ohme-Takagi M."/>
            <person name="Luo Y.B."/>
            <person name="Van de Peer Y."/>
            <person name="Liu Z.J."/>
        </authorList>
    </citation>
    <scope>NUCLEOTIDE SEQUENCE [LARGE SCALE GENOMIC DNA]</scope>
    <source>
        <tissue evidence="3">The whole plant</tissue>
    </source>
</reference>
<dbReference type="SUPFAM" id="SSF50978">
    <property type="entry name" value="WD40 repeat-like"/>
    <property type="match status" value="1"/>
</dbReference>
<dbReference type="STRING" id="906689.A0A2I0X9A5"/>
<dbReference type="Gene3D" id="3.30.160.360">
    <property type="match status" value="1"/>
</dbReference>
<dbReference type="InterPro" id="IPR040092">
    <property type="entry name" value="TBRG1"/>
</dbReference>
<dbReference type="GO" id="GO:0005634">
    <property type="term" value="C:nucleus"/>
    <property type="evidence" value="ECO:0007669"/>
    <property type="project" value="UniProtKB-SubCell"/>
</dbReference>
<dbReference type="Pfam" id="PF05965">
    <property type="entry name" value="FYRC"/>
    <property type="match status" value="1"/>
</dbReference>
<dbReference type="GO" id="GO:0008168">
    <property type="term" value="F:methyltransferase activity"/>
    <property type="evidence" value="ECO:0007669"/>
    <property type="project" value="UniProtKB-KW"/>
</dbReference>
<dbReference type="InterPro" id="IPR015943">
    <property type="entry name" value="WD40/YVTN_repeat-like_dom_sf"/>
</dbReference>
<keyword evidence="2" id="KW-0539">Nucleus</keyword>
<keyword evidence="4" id="KW-1185">Reference proteome</keyword>
<evidence type="ECO:0000256" key="2">
    <source>
        <dbReference type="ARBA" id="ARBA00023242"/>
    </source>
</evidence>
<keyword evidence="3" id="KW-0808">Transferase</keyword>
<dbReference type="GO" id="GO:0140993">
    <property type="term" value="F:histone modifying activity"/>
    <property type="evidence" value="ECO:0007669"/>
    <property type="project" value="UniProtKB-ARBA"/>
</dbReference>
<protein>
    <submittedName>
        <fullName evidence="3">Histone-lysine N-methyltransferase ATX1</fullName>
    </submittedName>
</protein>
<comment type="subcellular location">
    <subcellularLocation>
        <location evidence="1">Nucleus</location>
    </subcellularLocation>
</comment>
<keyword evidence="3" id="KW-0489">Methyltransferase</keyword>
<dbReference type="Proteomes" id="UP000233837">
    <property type="component" value="Unassembled WGS sequence"/>
</dbReference>
<dbReference type="InterPro" id="IPR003889">
    <property type="entry name" value="FYrich_C"/>
</dbReference>
<gene>
    <name evidence="3" type="primary">ATX1</name>
    <name evidence="3" type="ORF">MA16_Dca003012</name>
</gene>
<dbReference type="PANTHER" id="PTHR22715:SF1">
    <property type="entry name" value="DNA BINDING PROTEIN"/>
    <property type="match status" value="1"/>
</dbReference>